<keyword evidence="3" id="KW-1185">Reference proteome</keyword>
<proteinExistence type="predicted"/>
<name>A0AAE1UZB2_9SOLA</name>
<reference evidence="2" key="1">
    <citation type="submission" date="2023-12" db="EMBL/GenBank/DDBJ databases">
        <title>Genome assembly of Anisodus tanguticus.</title>
        <authorList>
            <person name="Wang Y.-J."/>
        </authorList>
    </citation>
    <scope>NUCLEOTIDE SEQUENCE</scope>
    <source>
        <strain evidence="2">KB-2021</strain>
        <tissue evidence="2">Leaf</tissue>
    </source>
</reference>
<feature type="compositionally biased region" description="Low complexity" evidence="1">
    <location>
        <begin position="104"/>
        <end position="114"/>
    </location>
</feature>
<dbReference type="AlphaFoldDB" id="A0AAE1UZB2"/>
<evidence type="ECO:0000313" key="3">
    <source>
        <dbReference type="Proteomes" id="UP001291623"/>
    </source>
</evidence>
<organism evidence="2 3">
    <name type="scientific">Anisodus tanguticus</name>
    <dbReference type="NCBI Taxonomy" id="243964"/>
    <lineage>
        <taxon>Eukaryota</taxon>
        <taxon>Viridiplantae</taxon>
        <taxon>Streptophyta</taxon>
        <taxon>Embryophyta</taxon>
        <taxon>Tracheophyta</taxon>
        <taxon>Spermatophyta</taxon>
        <taxon>Magnoliopsida</taxon>
        <taxon>eudicotyledons</taxon>
        <taxon>Gunneridae</taxon>
        <taxon>Pentapetalae</taxon>
        <taxon>asterids</taxon>
        <taxon>lamiids</taxon>
        <taxon>Solanales</taxon>
        <taxon>Solanaceae</taxon>
        <taxon>Solanoideae</taxon>
        <taxon>Hyoscyameae</taxon>
        <taxon>Anisodus</taxon>
    </lineage>
</organism>
<protein>
    <submittedName>
        <fullName evidence="2">Uncharacterized protein</fullName>
    </submittedName>
</protein>
<dbReference type="Proteomes" id="UP001291623">
    <property type="component" value="Unassembled WGS sequence"/>
</dbReference>
<gene>
    <name evidence="2" type="ORF">RND71_034947</name>
</gene>
<sequence>MRQRDILEFRTPQHPSLGRNNWGGASPLLARNVPKESLDQRYARLNTIRTRDEVFLELESDNFLNMLNAEASKYEAPATSVRQGKFWKLIWRPRRKLNIVRPASSSSSSSLGTGSKKKKYFKRLDPKNKWPNDHIMN</sequence>
<feature type="region of interest" description="Disordered" evidence="1">
    <location>
        <begin position="101"/>
        <end position="137"/>
    </location>
</feature>
<evidence type="ECO:0000313" key="2">
    <source>
        <dbReference type="EMBL" id="KAK4344771.1"/>
    </source>
</evidence>
<feature type="compositionally biased region" description="Basic and acidic residues" evidence="1">
    <location>
        <begin position="122"/>
        <end position="137"/>
    </location>
</feature>
<evidence type="ECO:0000256" key="1">
    <source>
        <dbReference type="SAM" id="MobiDB-lite"/>
    </source>
</evidence>
<accession>A0AAE1UZB2</accession>
<dbReference type="EMBL" id="JAVYJV010000019">
    <property type="protein sequence ID" value="KAK4344771.1"/>
    <property type="molecule type" value="Genomic_DNA"/>
</dbReference>
<comment type="caution">
    <text evidence="2">The sequence shown here is derived from an EMBL/GenBank/DDBJ whole genome shotgun (WGS) entry which is preliminary data.</text>
</comment>